<sequence length="48" mass="5414">MITFFGIVFQLFGKSTFSIDGYQGVFFSALFVVLLSTLMVLLKKDSQE</sequence>
<reference evidence="2 3" key="1">
    <citation type="submission" date="2013-02" db="EMBL/GenBank/DDBJ databases">
        <title>The Genome Sequence of Enterococcus faecium HM1072.</title>
        <authorList>
            <consortium name="The Broad Institute Genome Sequencing Platform"/>
            <consortium name="The Broad Institute Genome Sequencing Center for Infectious Disease"/>
            <person name="Earl A.M."/>
            <person name="Gilmore M.S."/>
            <person name="Lebreton F."/>
            <person name="Courvalin P."/>
            <person name="Walker B."/>
            <person name="Young S.K."/>
            <person name="Zeng Q."/>
            <person name="Gargeya S."/>
            <person name="Fitzgerald M."/>
            <person name="Haas B."/>
            <person name="Abouelleil A."/>
            <person name="Alvarado L."/>
            <person name="Arachchi H.M."/>
            <person name="Berlin A.M."/>
            <person name="Chapman S.B."/>
            <person name="Dewar J."/>
            <person name="Goldberg J."/>
            <person name="Griggs A."/>
            <person name="Gujja S."/>
            <person name="Hansen M."/>
            <person name="Howarth C."/>
            <person name="Imamovic A."/>
            <person name="Larimer J."/>
            <person name="McCowan C."/>
            <person name="Murphy C."/>
            <person name="Neiman D."/>
            <person name="Pearson M."/>
            <person name="Priest M."/>
            <person name="Roberts A."/>
            <person name="Saif S."/>
            <person name="Shea T."/>
            <person name="Sisk P."/>
            <person name="Sykes S."/>
            <person name="Wortman J."/>
            <person name="Nusbaum C."/>
            <person name="Birren B."/>
        </authorList>
    </citation>
    <scope>NUCLEOTIDE SEQUENCE [LARGE SCALE GENOMIC DNA]</scope>
    <source>
        <strain evidence="2 3">HM1072</strain>
    </source>
</reference>
<evidence type="ECO:0000256" key="1">
    <source>
        <dbReference type="SAM" id="Phobius"/>
    </source>
</evidence>
<dbReference type="AlphaFoldDB" id="A0A829F6Z7"/>
<evidence type="ECO:0000313" key="3">
    <source>
        <dbReference type="Proteomes" id="UP000013897"/>
    </source>
</evidence>
<feature type="transmembrane region" description="Helical" evidence="1">
    <location>
        <begin position="21"/>
        <end position="42"/>
    </location>
</feature>
<comment type="caution">
    <text evidence="2">The sequence shown here is derived from an EMBL/GenBank/DDBJ whole genome shotgun (WGS) entry which is preliminary data.</text>
</comment>
<evidence type="ECO:0000313" key="2">
    <source>
        <dbReference type="EMBL" id="EOM21768.1"/>
    </source>
</evidence>
<name>A0A829F6Z7_ENTFC</name>
<accession>A0A829F6Z7</accession>
<dbReference type="Proteomes" id="UP000013897">
    <property type="component" value="Unassembled WGS sequence"/>
</dbReference>
<proteinExistence type="predicted"/>
<keyword evidence="1" id="KW-1133">Transmembrane helix</keyword>
<keyword evidence="1" id="KW-0812">Transmembrane</keyword>
<organism evidence="2 3">
    <name type="scientific">Enterococcus faecium EnGen0192</name>
    <dbReference type="NCBI Taxonomy" id="1157487"/>
    <lineage>
        <taxon>Bacteria</taxon>
        <taxon>Bacillati</taxon>
        <taxon>Bacillota</taxon>
        <taxon>Bacilli</taxon>
        <taxon>Lactobacillales</taxon>
        <taxon>Enterococcaceae</taxon>
        <taxon>Enterococcus</taxon>
    </lineage>
</organism>
<dbReference type="EMBL" id="AITY01000040">
    <property type="protein sequence ID" value="EOM21768.1"/>
    <property type="molecule type" value="Genomic_DNA"/>
</dbReference>
<protein>
    <submittedName>
        <fullName evidence="2">Uncharacterized protein</fullName>
    </submittedName>
</protein>
<keyword evidence="1" id="KW-0472">Membrane</keyword>
<gene>
    <name evidence="2" type="ORF">SSM_02235</name>
</gene>